<reference evidence="1" key="2">
    <citation type="journal article" date="2016" name="Fungal Biol.">
        <title>Ochratoxin A production by Penicillium thymicola.</title>
        <authorList>
            <person name="Nguyen H.D.T."/>
            <person name="McMullin D.R."/>
            <person name="Ponomareva E."/>
            <person name="Riley R."/>
            <person name="Pomraning K.R."/>
            <person name="Baker S.E."/>
            <person name="Seifert K.A."/>
        </authorList>
    </citation>
    <scope>NUCLEOTIDE SEQUENCE</scope>
    <source>
        <strain evidence="1">DAOM 180753</strain>
    </source>
</reference>
<accession>A0AAI9T6N8</accession>
<comment type="caution">
    <text evidence="1">The sequence shown here is derived from an EMBL/GenBank/DDBJ whole genome shotgun (WGS) entry which is preliminary data.</text>
</comment>
<proteinExistence type="predicted"/>
<gene>
    <name evidence="1" type="ORF">VN97_g12254</name>
</gene>
<reference evidence="1" key="1">
    <citation type="submission" date="2015-06" db="EMBL/GenBank/DDBJ databases">
        <authorList>
            <person name="Nguyen H."/>
        </authorList>
    </citation>
    <scope>NUCLEOTIDE SEQUENCE</scope>
    <source>
        <strain evidence="1">DAOM 180753</strain>
    </source>
</reference>
<dbReference type="Proteomes" id="UP001227192">
    <property type="component" value="Unassembled WGS sequence"/>
</dbReference>
<evidence type="ECO:0000313" key="2">
    <source>
        <dbReference type="Proteomes" id="UP001227192"/>
    </source>
</evidence>
<keyword evidence="2" id="KW-1185">Reference proteome</keyword>
<protein>
    <submittedName>
        <fullName evidence="1">Uncharacterized protein</fullName>
    </submittedName>
</protein>
<dbReference type="EMBL" id="LACB01000853">
    <property type="protein sequence ID" value="KAJ9481239.1"/>
    <property type="molecule type" value="Genomic_DNA"/>
</dbReference>
<name>A0AAI9T6N8_PENTH</name>
<dbReference type="PANTHER" id="PTHR38705:SF5">
    <property type="entry name" value="RESPONSE PROTEIN RDS1, PUTATIVE (AFU_ORTHOLOGUE AFUA_5G12490)-RELATED"/>
    <property type="match status" value="1"/>
</dbReference>
<dbReference type="AlphaFoldDB" id="A0AAI9T6N8"/>
<dbReference type="PANTHER" id="PTHR38705">
    <property type="entry name" value="PROTEIN RDS1"/>
    <property type="match status" value="1"/>
</dbReference>
<evidence type="ECO:0000313" key="1">
    <source>
        <dbReference type="EMBL" id="KAJ9481239.1"/>
    </source>
</evidence>
<organism evidence="1 2">
    <name type="scientific">Penicillium thymicola</name>
    <dbReference type="NCBI Taxonomy" id="293382"/>
    <lineage>
        <taxon>Eukaryota</taxon>
        <taxon>Fungi</taxon>
        <taxon>Dikarya</taxon>
        <taxon>Ascomycota</taxon>
        <taxon>Pezizomycotina</taxon>
        <taxon>Eurotiomycetes</taxon>
        <taxon>Eurotiomycetidae</taxon>
        <taxon>Eurotiales</taxon>
        <taxon>Aspergillaceae</taxon>
        <taxon>Penicillium</taxon>
    </lineage>
</organism>
<sequence length="234" mass="25899">MPYMPAGGVGTNGTLPVYMVQSDYDYESVALGVHQEYIELDLFHYGLKLFSEQDFIDAGLTAEDRNLIDNLDSKDVATLIVQAEAIEARQQAIFRQLLGLHPMPMMVRPSSCPENNTRVVWQNFPNLHIVNQPNVNRFNANTTQNWETIGNRTGDPSDSNIAEDQSCVHQNTTGYNCGPAVSHDRNDPVSFPGRQVNLTWDEPGLAVGPNNSYVTSTTAGQPAFVAWLSQLNLT</sequence>
<dbReference type="InterPro" id="IPR039254">
    <property type="entry name" value="Rds1"/>
</dbReference>